<dbReference type="EMBL" id="VSSQ01005076">
    <property type="protein sequence ID" value="MPM27743.1"/>
    <property type="molecule type" value="Genomic_DNA"/>
</dbReference>
<dbReference type="SUPFAM" id="SSF143100">
    <property type="entry name" value="TTHA1013/TTHA0281-like"/>
    <property type="match status" value="1"/>
</dbReference>
<reference evidence="1" key="1">
    <citation type="submission" date="2019-08" db="EMBL/GenBank/DDBJ databases">
        <authorList>
            <person name="Kucharzyk K."/>
            <person name="Murdoch R.W."/>
            <person name="Higgins S."/>
            <person name="Loffler F."/>
        </authorList>
    </citation>
    <scope>NUCLEOTIDE SEQUENCE</scope>
</reference>
<organism evidence="1">
    <name type="scientific">bioreactor metagenome</name>
    <dbReference type="NCBI Taxonomy" id="1076179"/>
    <lineage>
        <taxon>unclassified sequences</taxon>
        <taxon>metagenomes</taxon>
        <taxon>ecological metagenomes</taxon>
    </lineage>
</organism>
<accession>A0A644YMM2</accession>
<proteinExistence type="predicted"/>
<dbReference type="Gene3D" id="3.30.160.250">
    <property type="match status" value="1"/>
</dbReference>
<dbReference type="PANTHER" id="PTHR34504:SF2">
    <property type="entry name" value="UPF0150 PROTEIN SSL0259"/>
    <property type="match status" value="1"/>
</dbReference>
<dbReference type="InterPro" id="IPR051404">
    <property type="entry name" value="TA_system_antitoxin"/>
</dbReference>
<name>A0A644YMM2_9ZZZZ</name>
<dbReference type="AlphaFoldDB" id="A0A644YMM2"/>
<gene>
    <name evidence="1" type="ORF">SDC9_74256</name>
</gene>
<comment type="caution">
    <text evidence="1">The sequence shown here is derived from an EMBL/GenBank/DDBJ whole genome shotgun (WGS) entry which is preliminary data.</text>
</comment>
<evidence type="ECO:0008006" key="2">
    <source>
        <dbReference type="Google" id="ProtNLM"/>
    </source>
</evidence>
<protein>
    <recommendedName>
        <fullName evidence="2">HicB-like antitoxin of toxin-antitoxin system domain-containing protein</fullName>
    </recommendedName>
</protein>
<sequence length="80" mass="9103">MTEMFTFTAMVQKKEGDLYISSCLELNIQSQGKTIEEAVSNLKEAVELFIEREGLDLPIKRPFLTTFKVAGKKSEEEKSQ</sequence>
<evidence type="ECO:0000313" key="1">
    <source>
        <dbReference type="EMBL" id="MPM27743.1"/>
    </source>
</evidence>
<dbReference type="PANTHER" id="PTHR34504">
    <property type="entry name" value="ANTITOXIN HICB"/>
    <property type="match status" value="1"/>
</dbReference>
<dbReference type="InterPro" id="IPR035069">
    <property type="entry name" value="TTHA1013/TTHA0281-like"/>
</dbReference>